<dbReference type="Gene3D" id="3.30.450.90">
    <property type="match status" value="1"/>
</dbReference>
<comment type="similarity">
    <text evidence="1">Belongs to the GSP E family.</text>
</comment>
<dbReference type="SUPFAM" id="SSF52540">
    <property type="entry name" value="P-loop containing nucleoside triphosphate hydrolases"/>
    <property type="match status" value="1"/>
</dbReference>
<dbReference type="InterPro" id="IPR027417">
    <property type="entry name" value="P-loop_NTPase"/>
</dbReference>
<protein>
    <submittedName>
        <fullName evidence="4">Twitching motility protein</fullName>
    </submittedName>
</protein>
<dbReference type="InterPro" id="IPR006321">
    <property type="entry name" value="PilT/PilU"/>
</dbReference>
<dbReference type="Gene3D" id="3.40.50.300">
    <property type="entry name" value="P-loop containing nucleotide triphosphate hydrolases"/>
    <property type="match status" value="1"/>
</dbReference>
<evidence type="ECO:0000256" key="2">
    <source>
        <dbReference type="SAM" id="MobiDB-lite"/>
    </source>
</evidence>
<dbReference type="Pfam" id="PF00437">
    <property type="entry name" value="T2SSE"/>
    <property type="match status" value="1"/>
</dbReference>
<evidence type="ECO:0000313" key="5">
    <source>
        <dbReference type="Proteomes" id="UP000254134"/>
    </source>
</evidence>
<comment type="caution">
    <text evidence="4">The sequence shown here is derived from an EMBL/GenBank/DDBJ whole genome shotgun (WGS) entry which is preliminary data.</text>
</comment>
<sequence length="390" mass="42648">MIDLIALLRRAVDGGASDVHLKLGQPPVVRLDGDLEQMHDVPALTESDLEDVLDAVTQIAPRRRELFEETGDLDIAFAHPTLPRFRVNGFRQRGAVSFAFRAIPSEIPDFAALGLPPGVSRLAEERRGLVLVTGATGSGKTTTLASMLDHVNRTRRQHIVTIEDPIEILHPDRGCIVNQREVGLDTESFEQALRRVLRQDPDVILIGELRDTETAHTALQAAESGHLVFSTLHTIDAAETVGRMIELFPPGKQQQVRSILAGTLRGVISQRLLVRADGGRVPAVEVMVTNARIADLIRENRPNEISDAIAAGEFFQMQTFAQSLIDLVLAGVVEPDVAANASTNRHDFLVALERAEKDKLQREHAAENGGRGESARDRATAVQRFGSGLR</sequence>
<dbReference type="PROSITE" id="PS00662">
    <property type="entry name" value="T2SP_E"/>
    <property type="match status" value="1"/>
</dbReference>
<feature type="domain" description="Bacterial type II secretion system protein E" evidence="3">
    <location>
        <begin position="197"/>
        <end position="211"/>
    </location>
</feature>
<evidence type="ECO:0000259" key="3">
    <source>
        <dbReference type="PROSITE" id="PS00662"/>
    </source>
</evidence>
<evidence type="ECO:0000256" key="1">
    <source>
        <dbReference type="ARBA" id="ARBA00006611"/>
    </source>
</evidence>
<accession>A0A7M2YTV2</accession>
<evidence type="ECO:0000313" key="4">
    <source>
        <dbReference type="EMBL" id="RDI73572.1"/>
    </source>
</evidence>
<keyword evidence="5" id="KW-1185">Reference proteome</keyword>
<reference evidence="5" key="2">
    <citation type="journal article" date="2019" name="MicrobiologyOpen">
        <title>High-quality draft genome sequence of Gaiella occulta isolated from a 150 meter deep mineral water borehole and comparison with the genome sequences of other deep-branching lineages of the phylum Actinobacteria.</title>
        <authorList>
            <person name="Severino R."/>
            <person name="Froufe H.J.C."/>
            <person name="Barroso C."/>
            <person name="Albuquerque L."/>
            <person name="Lobo-da-Cunha A."/>
            <person name="da Costa M.S."/>
            <person name="Egas C."/>
        </authorList>
    </citation>
    <scope>NUCLEOTIDE SEQUENCE [LARGE SCALE GENOMIC DNA]</scope>
    <source>
        <strain evidence="5">F2-233</strain>
    </source>
</reference>
<dbReference type="InterPro" id="IPR003593">
    <property type="entry name" value="AAA+_ATPase"/>
</dbReference>
<dbReference type="RefSeq" id="WP_114797115.1">
    <property type="nucleotide sequence ID" value="NZ_QQZY01000008.1"/>
</dbReference>
<name>A0A7M2YTV2_9ACTN</name>
<dbReference type="InterPro" id="IPR050921">
    <property type="entry name" value="T4SS_GSP_E_ATPase"/>
</dbReference>
<proteinExistence type="inferred from homology"/>
<dbReference type="PANTHER" id="PTHR30486:SF12">
    <property type="entry name" value="TYPE IV PILUS ATPASE PILU"/>
    <property type="match status" value="1"/>
</dbReference>
<dbReference type="GO" id="GO:0016887">
    <property type="term" value="F:ATP hydrolysis activity"/>
    <property type="evidence" value="ECO:0007669"/>
    <property type="project" value="InterPro"/>
</dbReference>
<dbReference type="OrthoDB" id="9805147at2"/>
<dbReference type="NCBIfam" id="TIGR01420">
    <property type="entry name" value="pilT_fam"/>
    <property type="match status" value="1"/>
</dbReference>
<dbReference type="Proteomes" id="UP000254134">
    <property type="component" value="Unassembled WGS sequence"/>
</dbReference>
<gene>
    <name evidence="4" type="ORF">Gocc_2713</name>
</gene>
<reference evidence="4 5" key="1">
    <citation type="submission" date="2018-07" db="EMBL/GenBank/DDBJ databases">
        <title>High-quality-draft genome sequence of Gaiella occulta.</title>
        <authorList>
            <person name="Severino R."/>
            <person name="Froufe H.J.C."/>
            <person name="Rainey F.A."/>
            <person name="Barroso C."/>
            <person name="Albuquerque L."/>
            <person name="Lobo-Da-Cunha A."/>
            <person name="Da Costa M.S."/>
            <person name="Egas C."/>
        </authorList>
    </citation>
    <scope>NUCLEOTIDE SEQUENCE [LARGE SCALE GENOMIC DNA]</scope>
    <source>
        <strain evidence="4 5">F2-233</strain>
    </source>
</reference>
<feature type="region of interest" description="Disordered" evidence="2">
    <location>
        <begin position="360"/>
        <end position="390"/>
    </location>
</feature>
<dbReference type="EMBL" id="QQZY01000008">
    <property type="protein sequence ID" value="RDI73572.1"/>
    <property type="molecule type" value="Genomic_DNA"/>
</dbReference>
<dbReference type="InterPro" id="IPR001482">
    <property type="entry name" value="T2SS/T4SS_dom"/>
</dbReference>
<dbReference type="GO" id="GO:0005524">
    <property type="term" value="F:ATP binding"/>
    <property type="evidence" value="ECO:0007669"/>
    <property type="project" value="InterPro"/>
</dbReference>
<dbReference type="AlphaFoldDB" id="A0A7M2YTV2"/>
<dbReference type="CDD" id="cd01131">
    <property type="entry name" value="PilT"/>
    <property type="match status" value="1"/>
</dbReference>
<dbReference type="PANTHER" id="PTHR30486">
    <property type="entry name" value="TWITCHING MOTILITY PROTEIN PILT"/>
    <property type="match status" value="1"/>
</dbReference>
<organism evidence="4 5">
    <name type="scientific">Gaiella occulta</name>
    <dbReference type="NCBI Taxonomy" id="1002870"/>
    <lineage>
        <taxon>Bacteria</taxon>
        <taxon>Bacillati</taxon>
        <taxon>Actinomycetota</taxon>
        <taxon>Thermoleophilia</taxon>
        <taxon>Gaiellales</taxon>
        <taxon>Gaiellaceae</taxon>
        <taxon>Gaiella</taxon>
    </lineage>
</organism>
<dbReference type="SMART" id="SM00382">
    <property type="entry name" value="AAA"/>
    <property type="match status" value="1"/>
</dbReference>